<keyword evidence="4" id="KW-0456">Lyase</keyword>
<dbReference type="EMBL" id="CP128986">
    <property type="protein sequence ID" value="WOC11310.1"/>
    <property type="molecule type" value="Genomic_DNA"/>
</dbReference>
<dbReference type="PRINTS" id="PR00412">
    <property type="entry name" value="EPOXHYDRLASE"/>
</dbReference>
<dbReference type="InterPro" id="IPR000639">
    <property type="entry name" value="Epox_hydrolase-like"/>
</dbReference>
<sequence length="406" mass="43712">MAERRSRWAGTAWRSGLGQAGTLGKEVAGGVVRRRRARKATGTDPHRDVDFTAIYRDEASTVTADDGVALAVRSVITGPDTDPSGQSWGRTSTPELTVIFVHGFTLRMASWHFQRYGLAQRWADRRIKMVFYDQRGHGASDLVPRSSSTMAQLGDDLDAVIRTMAPTGPVVLVGHSMGGMSIMSLARRNPRLFGHRGRIAGVALVSTAARGITEAGLGEGLNNPLVDALRVSVRYVPRAVEAGRGITRRAVEPVLVAASFGPGYYSPAAGRALEKMIQNTHISTMVNFLKVLESHDESTTIPVLAQVPTVVMCGDADRLTPLPNALRMYAELGADSRLVVGEGCGHMLPVEAPDLVDDGIDDLVSRSRLALGRPVRPARISARERARREGAAQHLDAEPVGRTSDD</sequence>
<dbReference type="InterPro" id="IPR000073">
    <property type="entry name" value="AB_hydrolase_1"/>
</dbReference>
<reference evidence="4" key="1">
    <citation type="submission" date="2023-06" db="EMBL/GenBank/DDBJ databases">
        <title>Gordonia sp. nov. and Pseudochrobactrum sp. nov., two species isolated from the burying beetle Nicrophorus vespilloides.</title>
        <authorList>
            <person name="Poehlein A."/>
            <person name="Guzman J."/>
            <person name="Daniel R."/>
            <person name="Vilcinskas A."/>
        </authorList>
    </citation>
    <scope>NUCLEOTIDE SEQUENCE</scope>
    <source>
        <strain evidence="4">MP11Mi</strain>
    </source>
</reference>
<proteinExistence type="predicted"/>
<dbReference type="SUPFAM" id="SSF53474">
    <property type="entry name" value="alpha/beta-Hydrolases"/>
    <property type="match status" value="1"/>
</dbReference>
<name>A0AA97CRY8_9ACTN</name>
<dbReference type="GO" id="GO:0070205">
    <property type="term" value="F:2-succinyl-6-hydroxy-2,4-cyclohexadiene-1-carboxylate synthase activity"/>
    <property type="evidence" value="ECO:0007669"/>
    <property type="project" value="UniProtKB-EC"/>
</dbReference>
<organism evidence="4">
    <name type="scientific">Gordonia sp. MP11Mi</name>
    <dbReference type="NCBI Taxonomy" id="3022769"/>
    <lineage>
        <taxon>Bacteria</taxon>
        <taxon>Bacillati</taxon>
        <taxon>Actinomycetota</taxon>
        <taxon>Actinomycetes</taxon>
        <taxon>Mycobacteriales</taxon>
        <taxon>Gordoniaceae</taxon>
        <taxon>Gordonia</taxon>
    </lineage>
</organism>
<gene>
    <name evidence="4" type="primary">menH_1</name>
    <name evidence="4" type="ORF">MP11Mi_03770</name>
</gene>
<dbReference type="Gene3D" id="3.40.50.1820">
    <property type="entry name" value="alpha/beta hydrolase"/>
    <property type="match status" value="1"/>
</dbReference>
<dbReference type="PANTHER" id="PTHR43433">
    <property type="entry name" value="HYDROLASE, ALPHA/BETA FOLD FAMILY PROTEIN"/>
    <property type="match status" value="1"/>
</dbReference>
<accession>A0AA97CRY8</accession>
<dbReference type="InterPro" id="IPR029058">
    <property type="entry name" value="AB_hydrolase_fold"/>
</dbReference>
<dbReference type="PANTHER" id="PTHR43433:SF1">
    <property type="entry name" value="BLL5160 PROTEIN"/>
    <property type="match status" value="1"/>
</dbReference>
<protein>
    <submittedName>
        <fullName evidence="4">2-succinyl-6-hydroxy-2, 4-cyclohexadiene-1-carboxylate synthase</fullName>
        <ecNumber evidence="4">4.2.99.20</ecNumber>
    </submittedName>
</protein>
<feature type="region of interest" description="Disordered" evidence="2">
    <location>
        <begin position="380"/>
        <end position="406"/>
    </location>
</feature>
<dbReference type="GO" id="GO:0004601">
    <property type="term" value="F:peroxidase activity"/>
    <property type="evidence" value="ECO:0007669"/>
    <property type="project" value="UniProtKB-KW"/>
</dbReference>
<evidence type="ECO:0000313" key="4">
    <source>
        <dbReference type="EMBL" id="WOC11310.1"/>
    </source>
</evidence>
<keyword evidence="1" id="KW-0560">Oxidoreductase</keyword>
<evidence type="ECO:0000259" key="3">
    <source>
        <dbReference type="Pfam" id="PF12697"/>
    </source>
</evidence>
<dbReference type="InterPro" id="IPR050471">
    <property type="entry name" value="AB_hydrolase"/>
</dbReference>
<feature type="domain" description="AB hydrolase-1" evidence="3">
    <location>
        <begin position="98"/>
        <end position="356"/>
    </location>
</feature>
<keyword evidence="1" id="KW-0575">Peroxidase</keyword>
<feature type="compositionally biased region" description="Basic and acidic residues" evidence="2">
    <location>
        <begin position="381"/>
        <end position="406"/>
    </location>
</feature>
<evidence type="ECO:0000256" key="1">
    <source>
        <dbReference type="ARBA" id="ARBA00022559"/>
    </source>
</evidence>
<evidence type="ECO:0000256" key="2">
    <source>
        <dbReference type="SAM" id="MobiDB-lite"/>
    </source>
</evidence>
<dbReference type="EC" id="4.2.99.20" evidence="4"/>
<dbReference type="RefSeq" id="WP_420040631.1">
    <property type="nucleotide sequence ID" value="NZ_CP128986.1"/>
</dbReference>
<dbReference type="Pfam" id="PF12697">
    <property type="entry name" value="Abhydrolase_6"/>
    <property type="match status" value="1"/>
</dbReference>
<dbReference type="AlphaFoldDB" id="A0AA97CRY8"/>